<dbReference type="PANTHER" id="PTHR43265">
    <property type="entry name" value="ESTERASE ESTD"/>
    <property type="match status" value="1"/>
</dbReference>
<dbReference type="RefSeq" id="WP_219040353.1">
    <property type="nucleotide sequence ID" value="NZ_JAHWDF010000009.1"/>
</dbReference>
<evidence type="ECO:0000313" key="3">
    <source>
        <dbReference type="EMBL" id="MBW2962066.1"/>
    </source>
</evidence>
<keyword evidence="3" id="KW-0378">Hydrolase</keyword>
<dbReference type="EMBL" id="JAHWDF010000009">
    <property type="protein sequence ID" value="MBW2962066.1"/>
    <property type="molecule type" value="Genomic_DNA"/>
</dbReference>
<dbReference type="Pfam" id="PF12146">
    <property type="entry name" value="Hydrolase_4"/>
    <property type="match status" value="1"/>
</dbReference>
<proteinExistence type="predicted"/>
<protein>
    <submittedName>
        <fullName evidence="3">Alpha/beta fold hydrolase</fullName>
    </submittedName>
</protein>
<evidence type="ECO:0000256" key="1">
    <source>
        <dbReference type="SAM" id="SignalP"/>
    </source>
</evidence>
<accession>A0ABS6W3J4</accession>
<reference evidence="3 4" key="1">
    <citation type="submission" date="2021-07" db="EMBL/GenBank/DDBJ databases">
        <title>Mesonia aestuariivivens sp. nov., isolated from a tidal flat.</title>
        <authorList>
            <person name="Kim Y.-O."/>
            <person name="Yoon J.-H."/>
        </authorList>
    </citation>
    <scope>NUCLEOTIDE SEQUENCE [LARGE SCALE GENOMIC DNA]</scope>
    <source>
        <strain evidence="3 4">JHPTF-M18</strain>
    </source>
</reference>
<name>A0ABS6W3J4_9FLAO</name>
<sequence length="460" mass="51130">MKKLLLILLLFTCQLSFTQSIEGDWKGSLNVQGTTLPTVFHIEKIDSSYTATMDSPKQNAFGIPLDEVKLTDNHLSITHAAAQLSYEATLVDDTHLEGTFEQRGFSISLNLEKFSTEEKQTSAVKPNRPQTPMAPYAYRVEEVTFYNPKAKINLAGTLTIPQGKGKFPAVILISGSGPQDRNEEIFNHQPFKVLADHLTKNGIAVLRYDDRGTAASEGDFASATTFDFTDDAQAAIEYLKSRKEINKKKIGAIGHSEGGAIAPILASKNILDFIVLMAAPGLRGDLLLNLQRKKQEELLGINPEATQKRLDIFSEVYEVILDTSLTSEATEQQTLAVFEKHWKGMVPESKLAQINEQHNSEWLKTFIRFDPSPYLQKVNSGVLALNGEKDTQVPAKENLAAIEKSVQQSSEKLTLKSYPKLNHLFQEATTGSVQEYEEIEQTISPKVLADISTWILETTR</sequence>
<feature type="domain" description="Serine aminopeptidase S33" evidence="2">
    <location>
        <begin position="192"/>
        <end position="272"/>
    </location>
</feature>
<feature type="chain" id="PRO_5046700776" evidence="1">
    <location>
        <begin position="19"/>
        <end position="460"/>
    </location>
</feature>
<keyword evidence="4" id="KW-1185">Reference proteome</keyword>
<evidence type="ECO:0000259" key="2">
    <source>
        <dbReference type="Pfam" id="PF12146"/>
    </source>
</evidence>
<dbReference type="InterPro" id="IPR022742">
    <property type="entry name" value="Hydrolase_4"/>
</dbReference>
<gene>
    <name evidence="3" type="ORF">KW502_09665</name>
</gene>
<dbReference type="GO" id="GO:0016787">
    <property type="term" value="F:hydrolase activity"/>
    <property type="evidence" value="ECO:0007669"/>
    <property type="project" value="UniProtKB-KW"/>
</dbReference>
<dbReference type="InterPro" id="IPR053145">
    <property type="entry name" value="AB_hydrolase_Est10"/>
</dbReference>
<keyword evidence="1" id="KW-0732">Signal</keyword>
<feature type="signal peptide" evidence="1">
    <location>
        <begin position="1"/>
        <end position="18"/>
    </location>
</feature>
<organism evidence="3 4">
    <name type="scientific">Mesonia aestuariivivens</name>
    <dbReference type="NCBI Taxonomy" id="2796128"/>
    <lineage>
        <taxon>Bacteria</taxon>
        <taxon>Pseudomonadati</taxon>
        <taxon>Bacteroidota</taxon>
        <taxon>Flavobacteriia</taxon>
        <taxon>Flavobacteriales</taxon>
        <taxon>Flavobacteriaceae</taxon>
        <taxon>Mesonia</taxon>
    </lineage>
</organism>
<evidence type="ECO:0000313" key="4">
    <source>
        <dbReference type="Proteomes" id="UP000719267"/>
    </source>
</evidence>
<dbReference type="Proteomes" id="UP000719267">
    <property type="component" value="Unassembled WGS sequence"/>
</dbReference>
<dbReference type="PANTHER" id="PTHR43265:SF1">
    <property type="entry name" value="ESTERASE ESTD"/>
    <property type="match status" value="1"/>
</dbReference>
<comment type="caution">
    <text evidence="3">The sequence shown here is derived from an EMBL/GenBank/DDBJ whole genome shotgun (WGS) entry which is preliminary data.</text>
</comment>